<dbReference type="Pfam" id="PF07690">
    <property type="entry name" value="MFS_1"/>
    <property type="match status" value="1"/>
</dbReference>
<dbReference type="EMBL" id="LGHJ01000011">
    <property type="protein sequence ID" value="KPL76759.1"/>
    <property type="molecule type" value="Genomic_DNA"/>
</dbReference>
<keyword evidence="4 6" id="KW-1133">Transmembrane helix</keyword>
<feature type="transmembrane region" description="Helical" evidence="6">
    <location>
        <begin position="302"/>
        <end position="324"/>
    </location>
</feature>
<evidence type="ECO:0000256" key="2">
    <source>
        <dbReference type="ARBA" id="ARBA00022475"/>
    </source>
</evidence>
<keyword evidence="2" id="KW-1003">Cell membrane</keyword>
<dbReference type="InterPro" id="IPR011701">
    <property type="entry name" value="MFS"/>
</dbReference>
<dbReference type="InterPro" id="IPR020846">
    <property type="entry name" value="MFS_dom"/>
</dbReference>
<feature type="transmembrane region" description="Helical" evidence="6">
    <location>
        <begin position="164"/>
        <end position="183"/>
    </location>
</feature>
<accession>A0A0P6X4T7</accession>
<dbReference type="Gene3D" id="1.20.1250.20">
    <property type="entry name" value="MFS general substrate transporter like domains"/>
    <property type="match status" value="1"/>
</dbReference>
<dbReference type="STRING" id="360411.AC812_05555"/>
<feature type="transmembrane region" description="Helical" evidence="6">
    <location>
        <begin position="359"/>
        <end position="384"/>
    </location>
</feature>
<dbReference type="AlphaFoldDB" id="A0A0P6X4T7"/>
<dbReference type="PROSITE" id="PS50850">
    <property type="entry name" value="MFS"/>
    <property type="match status" value="1"/>
</dbReference>
<dbReference type="OrthoDB" id="152712at2"/>
<evidence type="ECO:0000256" key="1">
    <source>
        <dbReference type="ARBA" id="ARBA00004651"/>
    </source>
</evidence>
<comment type="subcellular location">
    <subcellularLocation>
        <location evidence="1">Cell membrane</location>
        <topology evidence="1">Multi-pass membrane protein</topology>
    </subcellularLocation>
</comment>
<comment type="caution">
    <text evidence="8">The sequence shown here is derived from an EMBL/GenBank/DDBJ whole genome shotgun (WGS) entry which is preliminary data.</text>
</comment>
<protein>
    <recommendedName>
        <fullName evidence="7">Major facilitator superfamily (MFS) profile domain-containing protein</fullName>
    </recommendedName>
</protein>
<feature type="transmembrane region" description="Helical" evidence="6">
    <location>
        <begin position="40"/>
        <end position="64"/>
    </location>
</feature>
<dbReference type="SUPFAM" id="SSF103473">
    <property type="entry name" value="MFS general substrate transporter"/>
    <property type="match status" value="1"/>
</dbReference>
<evidence type="ECO:0000259" key="7">
    <source>
        <dbReference type="PROSITE" id="PS50850"/>
    </source>
</evidence>
<dbReference type="InterPro" id="IPR005829">
    <property type="entry name" value="Sugar_transporter_CS"/>
</dbReference>
<feature type="domain" description="Major facilitator superfamily (MFS) profile" evidence="7">
    <location>
        <begin position="12"/>
        <end position="392"/>
    </location>
</feature>
<evidence type="ECO:0000256" key="4">
    <source>
        <dbReference type="ARBA" id="ARBA00022989"/>
    </source>
</evidence>
<feature type="transmembrane region" description="Helical" evidence="6">
    <location>
        <begin position="279"/>
        <end position="296"/>
    </location>
</feature>
<dbReference type="PANTHER" id="PTHR43124">
    <property type="entry name" value="PURINE EFFLUX PUMP PBUE"/>
    <property type="match status" value="1"/>
</dbReference>
<organism evidence="8 9">
    <name type="scientific">Bellilinea caldifistulae</name>
    <dbReference type="NCBI Taxonomy" id="360411"/>
    <lineage>
        <taxon>Bacteria</taxon>
        <taxon>Bacillati</taxon>
        <taxon>Chloroflexota</taxon>
        <taxon>Anaerolineae</taxon>
        <taxon>Anaerolineales</taxon>
        <taxon>Anaerolineaceae</taxon>
        <taxon>Bellilinea</taxon>
    </lineage>
</organism>
<feature type="transmembrane region" description="Helical" evidence="6">
    <location>
        <begin position="336"/>
        <end position="353"/>
    </location>
</feature>
<gene>
    <name evidence="8" type="ORF">AC812_05555</name>
</gene>
<proteinExistence type="predicted"/>
<evidence type="ECO:0000256" key="5">
    <source>
        <dbReference type="ARBA" id="ARBA00023136"/>
    </source>
</evidence>
<dbReference type="PROSITE" id="PS00216">
    <property type="entry name" value="SUGAR_TRANSPORT_1"/>
    <property type="match status" value="1"/>
</dbReference>
<dbReference type="Proteomes" id="UP000050514">
    <property type="component" value="Unassembled WGS sequence"/>
</dbReference>
<feature type="transmembrane region" description="Helical" evidence="6">
    <location>
        <begin position="76"/>
        <end position="95"/>
    </location>
</feature>
<dbReference type="InterPro" id="IPR036259">
    <property type="entry name" value="MFS_trans_sf"/>
</dbReference>
<dbReference type="GO" id="GO:0005886">
    <property type="term" value="C:plasma membrane"/>
    <property type="evidence" value="ECO:0007669"/>
    <property type="project" value="UniProtKB-SubCell"/>
</dbReference>
<keyword evidence="9" id="KW-1185">Reference proteome</keyword>
<feature type="transmembrane region" description="Helical" evidence="6">
    <location>
        <begin position="245"/>
        <end position="272"/>
    </location>
</feature>
<feature type="transmembrane region" description="Helical" evidence="6">
    <location>
        <begin position="216"/>
        <end position="239"/>
    </location>
</feature>
<feature type="transmembrane region" description="Helical" evidence="6">
    <location>
        <begin position="101"/>
        <end position="123"/>
    </location>
</feature>
<feature type="transmembrane region" description="Helical" evidence="6">
    <location>
        <begin position="135"/>
        <end position="158"/>
    </location>
</feature>
<keyword evidence="3 6" id="KW-0812">Transmembrane</keyword>
<evidence type="ECO:0000256" key="3">
    <source>
        <dbReference type="ARBA" id="ARBA00022692"/>
    </source>
</evidence>
<dbReference type="GO" id="GO:0022857">
    <property type="term" value="F:transmembrane transporter activity"/>
    <property type="evidence" value="ECO:0007669"/>
    <property type="project" value="InterPro"/>
</dbReference>
<evidence type="ECO:0000256" key="6">
    <source>
        <dbReference type="SAM" id="Phobius"/>
    </source>
</evidence>
<dbReference type="InterPro" id="IPR050189">
    <property type="entry name" value="MFS_Efflux_Transporters"/>
</dbReference>
<name>A0A0P6X4T7_9CHLR</name>
<sequence>MKSPHSPGLTPQVVLFTLIRSVLNTSYRMVYPYLSLFQSGLGVGLPAVSLVLTLRSLITFAGPFLSPIADRYGRRVSMLLGMGLFTFGALMVVWLPDFRGFAVSLPLMALAYIIFLPAMQAYLGDRVAYERRGRVMGITELSWSLSFIFGVPLVGALLGRSGAWQSPFLPLALLGGVSLLALWRILPADRPAGQTGPAAAASLPLGRLVQSPAARAGLLTFLLLTAANETVNLVFGLWLEQRFNFQLAALGAAAVLIGLSEMGGEGLSAWLVDRLGKVWSVRAGLLVNLLAAGVMYGLGGQAWGALTGLFLFYLSFEFSLVSLLPLMSETLPELRATVMAGTLAMGALGRAVGTQLAPLLFNGVGMGGNLLAALAMNLLAFWLVQRVQVRVAVRPPGKTAGDYA</sequence>
<evidence type="ECO:0000313" key="8">
    <source>
        <dbReference type="EMBL" id="KPL76759.1"/>
    </source>
</evidence>
<evidence type="ECO:0000313" key="9">
    <source>
        <dbReference type="Proteomes" id="UP000050514"/>
    </source>
</evidence>
<reference evidence="8 9" key="1">
    <citation type="submission" date="2015-07" db="EMBL/GenBank/DDBJ databases">
        <title>Draft genome of Bellilinea caldifistulae DSM 17877.</title>
        <authorList>
            <person name="Hemp J."/>
            <person name="Ward L.M."/>
            <person name="Pace L.A."/>
            <person name="Fischer W.W."/>
        </authorList>
    </citation>
    <scope>NUCLEOTIDE SEQUENCE [LARGE SCALE GENOMIC DNA]</scope>
    <source>
        <strain evidence="8 9">GOMI-1</strain>
    </source>
</reference>
<dbReference type="PANTHER" id="PTHR43124:SF3">
    <property type="entry name" value="CHLORAMPHENICOL EFFLUX PUMP RV0191"/>
    <property type="match status" value="1"/>
</dbReference>
<keyword evidence="5 6" id="KW-0472">Membrane</keyword>